<evidence type="ECO:0000259" key="3">
    <source>
        <dbReference type="Pfam" id="PF12697"/>
    </source>
</evidence>
<feature type="region of interest" description="Disordered" evidence="1">
    <location>
        <begin position="549"/>
        <end position="575"/>
    </location>
</feature>
<organism evidence="4 5">
    <name type="scientific">Phyllachora maydis</name>
    <dbReference type="NCBI Taxonomy" id="1825666"/>
    <lineage>
        <taxon>Eukaryota</taxon>
        <taxon>Fungi</taxon>
        <taxon>Dikarya</taxon>
        <taxon>Ascomycota</taxon>
        <taxon>Pezizomycotina</taxon>
        <taxon>Sordariomycetes</taxon>
        <taxon>Sordariomycetidae</taxon>
        <taxon>Phyllachorales</taxon>
        <taxon>Phyllachoraceae</taxon>
        <taxon>Phyllachora</taxon>
    </lineage>
</organism>
<dbReference type="PANTHER" id="PTHR37471:SF1">
    <property type="entry name" value="AB HYDROLASE-1 DOMAIN-CONTAINING PROTEIN"/>
    <property type="match status" value="1"/>
</dbReference>
<name>A0AAD9MKU4_9PEZI</name>
<dbReference type="Pfam" id="PF12697">
    <property type="entry name" value="Abhydrolase_6"/>
    <property type="match status" value="1"/>
</dbReference>
<dbReference type="SUPFAM" id="SSF53474">
    <property type="entry name" value="alpha/beta-Hydrolases"/>
    <property type="match status" value="1"/>
</dbReference>
<dbReference type="Proteomes" id="UP001217918">
    <property type="component" value="Unassembled WGS sequence"/>
</dbReference>
<evidence type="ECO:0000256" key="1">
    <source>
        <dbReference type="SAM" id="MobiDB-lite"/>
    </source>
</evidence>
<feature type="transmembrane region" description="Helical" evidence="2">
    <location>
        <begin position="48"/>
        <end position="72"/>
    </location>
</feature>
<evidence type="ECO:0000313" key="5">
    <source>
        <dbReference type="Proteomes" id="UP001217918"/>
    </source>
</evidence>
<feature type="transmembrane region" description="Helical" evidence="2">
    <location>
        <begin position="21"/>
        <end position="42"/>
    </location>
</feature>
<dbReference type="InterPro" id="IPR029058">
    <property type="entry name" value="AB_hydrolase_fold"/>
</dbReference>
<keyword evidence="2" id="KW-0472">Membrane</keyword>
<dbReference type="PANTHER" id="PTHR37471">
    <property type="entry name" value="UNNAMED PRODUCT"/>
    <property type="match status" value="1"/>
</dbReference>
<proteinExistence type="predicted"/>
<dbReference type="EMBL" id="JAQQPM010000009">
    <property type="protein sequence ID" value="KAK2074941.1"/>
    <property type="molecule type" value="Genomic_DNA"/>
</dbReference>
<keyword evidence="2" id="KW-0812">Transmembrane</keyword>
<dbReference type="Gene3D" id="3.40.50.1820">
    <property type="entry name" value="alpha/beta hydrolase"/>
    <property type="match status" value="1"/>
</dbReference>
<comment type="caution">
    <text evidence="4">The sequence shown here is derived from an EMBL/GenBank/DDBJ whole genome shotgun (WGS) entry which is preliminary data.</text>
</comment>
<dbReference type="InterPro" id="IPR000073">
    <property type="entry name" value="AB_hydrolase_1"/>
</dbReference>
<feature type="domain" description="AB hydrolase-1" evidence="3">
    <location>
        <begin position="265"/>
        <end position="525"/>
    </location>
</feature>
<reference evidence="4" key="1">
    <citation type="journal article" date="2023" name="Mol. Plant Microbe Interact.">
        <title>Elucidating the Obligate Nature and Biological Capacity of an Invasive Fungal Corn Pathogen.</title>
        <authorList>
            <person name="MacCready J.S."/>
            <person name="Roggenkamp E.M."/>
            <person name="Gdanetz K."/>
            <person name="Chilvers M.I."/>
        </authorList>
    </citation>
    <scope>NUCLEOTIDE SEQUENCE</scope>
    <source>
        <strain evidence="4">PM02</strain>
    </source>
</reference>
<sequence length="599" mass="67465">MGKPGLILGKSWPEYIGVRCFIFFMRYLPGLCLLYFFVVFALGGVRAIAHPVSLVVEVYGAIELCFYLCFFLPYKHFLQTYKPYKPPPLSRSQRAALLYRSLDLVSDPASFLRKWMNNAPWEDIRVQNFKDWLLWALFEMDSSSPDFSLAPDINSEVEQYVEEVENKVGLKLPHGRGAAEPIRLSFDPVIVQHRALLMYLMIGLLDYATSTYLLLAGFRFYRPARSSFFSIFPLRPIHLLPFPPSAAPTMSYWCRPHKSATQRPIVFLHGLGAGLPPYMFWFATLPKDVGVLAVEFLPLSARITTALPSTSELSDMIAACIEQQRALNPSPAPGQPGAWDDFVLIGNSYGTLVMPSLLRRRDVADRVAASVLIDPVSLLLHLPDVAYNFTRRPPRPAVRGRPGHANEWELAWASATDPGTAHALARRFCWRESLMWREMLTPSVRLAERGLAVPAAGKNHGLMRSTVILSGEDCVTCPKEVASLVFAGHTRWTPADVEEWEKYKWTGLQELELVYLPDRDHGQGIMVFSPEPCILPVIEDYCRRDDGFRVGGGEPVREPRVRPRSSHYPDEDEATGIELGKIGSTESALHPVEAYTRQL</sequence>
<gene>
    <name evidence="4" type="ORF">P8C59_009111</name>
</gene>
<evidence type="ECO:0000313" key="4">
    <source>
        <dbReference type="EMBL" id="KAK2074941.1"/>
    </source>
</evidence>
<keyword evidence="5" id="KW-1185">Reference proteome</keyword>
<accession>A0AAD9MKU4</accession>
<keyword evidence="2" id="KW-1133">Transmembrane helix</keyword>
<protein>
    <recommendedName>
        <fullName evidence="3">AB hydrolase-1 domain-containing protein</fullName>
    </recommendedName>
</protein>
<dbReference type="AlphaFoldDB" id="A0AAD9MKU4"/>
<feature type="transmembrane region" description="Helical" evidence="2">
    <location>
        <begin position="196"/>
        <end position="221"/>
    </location>
</feature>
<evidence type="ECO:0000256" key="2">
    <source>
        <dbReference type="SAM" id="Phobius"/>
    </source>
</evidence>